<proteinExistence type="predicted"/>
<evidence type="ECO:0000313" key="2">
    <source>
        <dbReference type="Proteomes" id="UP000276133"/>
    </source>
</evidence>
<gene>
    <name evidence="1" type="ORF">BpHYR1_046145</name>
</gene>
<evidence type="ECO:0000313" key="1">
    <source>
        <dbReference type="EMBL" id="RNA17756.1"/>
    </source>
</evidence>
<protein>
    <submittedName>
        <fullName evidence="1">Uncharacterized protein</fullName>
    </submittedName>
</protein>
<dbReference type="Proteomes" id="UP000276133">
    <property type="component" value="Unassembled WGS sequence"/>
</dbReference>
<keyword evidence="2" id="KW-1185">Reference proteome</keyword>
<dbReference type="AlphaFoldDB" id="A0A3M7R2G0"/>
<reference evidence="1 2" key="1">
    <citation type="journal article" date="2018" name="Sci. Rep.">
        <title>Genomic signatures of local adaptation to the degree of environmental predictability in rotifers.</title>
        <authorList>
            <person name="Franch-Gras L."/>
            <person name="Hahn C."/>
            <person name="Garcia-Roger E.M."/>
            <person name="Carmona M.J."/>
            <person name="Serra M."/>
            <person name="Gomez A."/>
        </authorList>
    </citation>
    <scope>NUCLEOTIDE SEQUENCE [LARGE SCALE GENOMIC DNA]</scope>
    <source>
        <strain evidence="1">HYR1</strain>
    </source>
</reference>
<name>A0A3M7R2G0_BRAPC</name>
<accession>A0A3M7R2G0</accession>
<organism evidence="1 2">
    <name type="scientific">Brachionus plicatilis</name>
    <name type="common">Marine rotifer</name>
    <name type="synonym">Brachionus muelleri</name>
    <dbReference type="NCBI Taxonomy" id="10195"/>
    <lineage>
        <taxon>Eukaryota</taxon>
        <taxon>Metazoa</taxon>
        <taxon>Spiralia</taxon>
        <taxon>Gnathifera</taxon>
        <taxon>Rotifera</taxon>
        <taxon>Eurotatoria</taxon>
        <taxon>Monogononta</taxon>
        <taxon>Pseudotrocha</taxon>
        <taxon>Ploima</taxon>
        <taxon>Brachionidae</taxon>
        <taxon>Brachionus</taxon>
    </lineage>
</organism>
<comment type="caution">
    <text evidence="1">The sequence shown here is derived from an EMBL/GenBank/DDBJ whole genome shotgun (WGS) entry which is preliminary data.</text>
</comment>
<sequence>MKDEPNVLELRFWSCVKAVNKNADITLFNIVIQIPQNLELFNLNLNPNFILNCTNNVKELPKEFYEN</sequence>
<dbReference type="EMBL" id="REGN01004382">
    <property type="protein sequence ID" value="RNA17756.1"/>
    <property type="molecule type" value="Genomic_DNA"/>
</dbReference>